<organism evidence="1 2">
    <name type="scientific">Monopterus albus</name>
    <name type="common">Swamp eel</name>
    <dbReference type="NCBI Taxonomy" id="43700"/>
    <lineage>
        <taxon>Eukaryota</taxon>
        <taxon>Metazoa</taxon>
        <taxon>Chordata</taxon>
        <taxon>Craniata</taxon>
        <taxon>Vertebrata</taxon>
        <taxon>Euteleostomi</taxon>
        <taxon>Actinopterygii</taxon>
        <taxon>Neopterygii</taxon>
        <taxon>Teleostei</taxon>
        <taxon>Neoteleostei</taxon>
        <taxon>Acanthomorphata</taxon>
        <taxon>Anabantaria</taxon>
        <taxon>Synbranchiformes</taxon>
        <taxon>Synbranchidae</taxon>
        <taxon>Monopterus</taxon>
    </lineage>
</organism>
<reference evidence="1" key="2">
    <citation type="submission" date="2025-09" db="UniProtKB">
        <authorList>
            <consortium name="Ensembl"/>
        </authorList>
    </citation>
    <scope>IDENTIFICATION</scope>
</reference>
<dbReference type="InterPro" id="IPR043366">
    <property type="entry name" value="HECTD4"/>
</dbReference>
<evidence type="ECO:0000313" key="2">
    <source>
        <dbReference type="Proteomes" id="UP000261600"/>
    </source>
</evidence>
<accession>A0A3Q3IG84</accession>
<dbReference type="STRING" id="43700.ENSMALP00000003358"/>
<protein>
    <recommendedName>
        <fullName evidence="3">HECT domain-containing protein</fullName>
    </recommendedName>
</protein>
<name>A0A3Q3IG84_MONAL</name>
<evidence type="ECO:0000313" key="1">
    <source>
        <dbReference type="Ensembl" id="ENSMALP00000003358.1"/>
    </source>
</evidence>
<sequence length="661" mass="73454">MCIHQLNLLAASSNSLPLGALLGKQHPIEARHFSSICDIMEKAMVNGDTCIIRCILVVFQVVFKFFNPQSAQNRESVRRSGLLLWQLLMAPVDQIGTEIQREVCLAISSGLNTLYQGEAELNKLLKLVLTEGERNGGLSQLRDVILTNLADQLQKNRFGSEEDDHYRLSDELLQCILKTVVRESCLLITKCQTVARDDFQKLLSTVPITHFMRFCSCQLEMDFHLFNTILIRPDDNDDSDSSLQGETMKVQELQSSILSLATKILVGCDEVLETLQQVTTALINGDIPERETRLKGLEQVTKATMLGHLLPVLLTALMHPNLQTLTLADALMPQLVQLVLYTSQTALLLKTQSPLFTEEPPSMGSSLGSTIRIILDEREEPGFLTGLKIPAPWAAGKTVETVHPVRDNYKFKETVHIPGARCLYLRFDSRCSSQYDYDKVMSTPIVCTLLVIYAGPNTNSRKVTEYGGNTLGYGSRSVLGTGWPKDLVKVEGDTVTFSFEMRSGREHNTPDKAMWGFSCTVRAQESSEDVSGGLPFLADLALGLSVLACSMLRILYNGPEVTREEEACHDLLCSKLLQRCQWQVEANGAISPALTPSPSPLPLTIEEDREFTYPSDVLIPPPGLMPGTYFDLPRIRLPPGIMGRLREVSGRARPQFRPSIK</sequence>
<keyword evidence="2" id="KW-1185">Reference proteome</keyword>
<dbReference type="PANTHER" id="PTHR46435">
    <property type="entry name" value="E3 UBIQUITIN-PROTEIN LIGASE HECTD4-RELATED"/>
    <property type="match status" value="1"/>
</dbReference>
<dbReference type="Ensembl" id="ENSMALT00000003444.1">
    <property type="protein sequence ID" value="ENSMALP00000003358.1"/>
    <property type="gene ID" value="ENSMALG00000002427.1"/>
</dbReference>
<reference evidence="1" key="1">
    <citation type="submission" date="2025-08" db="UniProtKB">
        <authorList>
            <consortium name="Ensembl"/>
        </authorList>
    </citation>
    <scope>IDENTIFICATION</scope>
</reference>
<dbReference type="PANTHER" id="PTHR46435:SF1">
    <property type="entry name" value="E3 UBIQUITIN-PROTEIN LIGASE HECTD4-RELATED"/>
    <property type="match status" value="1"/>
</dbReference>
<dbReference type="AlphaFoldDB" id="A0A3Q3IG84"/>
<dbReference type="Proteomes" id="UP000261600">
    <property type="component" value="Unplaced"/>
</dbReference>
<evidence type="ECO:0008006" key="3">
    <source>
        <dbReference type="Google" id="ProtNLM"/>
    </source>
</evidence>
<dbReference type="GO" id="GO:0042593">
    <property type="term" value="P:glucose homeostasis"/>
    <property type="evidence" value="ECO:0007669"/>
    <property type="project" value="TreeGrafter"/>
</dbReference>
<proteinExistence type="predicted"/>